<keyword evidence="2" id="KW-0645">Protease</keyword>
<dbReference type="GO" id="GO:0004185">
    <property type="term" value="F:serine-type carboxypeptidase activity"/>
    <property type="evidence" value="ECO:0007669"/>
    <property type="project" value="UniProtKB-EC"/>
</dbReference>
<proteinExistence type="inferred from homology"/>
<dbReference type="PANTHER" id="PTHR11010:SF96">
    <property type="entry name" value="LYSOSOMAL PRO-X CARBOXYPEPTIDASE-LIKE ISOFORM X1"/>
    <property type="match status" value="1"/>
</dbReference>
<protein>
    <submittedName>
        <fullName evidence="7">Lysosomal Pro-X carboxypeptidase, putative</fullName>
        <ecNumber evidence="7">3.4.16.2</ecNumber>
    </submittedName>
</protein>
<organism evidence="7 8">
    <name type="scientific">Ricinus communis</name>
    <name type="common">Castor bean</name>
    <dbReference type="NCBI Taxonomy" id="3988"/>
    <lineage>
        <taxon>Eukaryota</taxon>
        <taxon>Viridiplantae</taxon>
        <taxon>Streptophyta</taxon>
        <taxon>Embryophyta</taxon>
        <taxon>Tracheophyta</taxon>
        <taxon>Spermatophyta</taxon>
        <taxon>Magnoliopsida</taxon>
        <taxon>eudicotyledons</taxon>
        <taxon>Gunneridae</taxon>
        <taxon>Pentapetalae</taxon>
        <taxon>rosids</taxon>
        <taxon>fabids</taxon>
        <taxon>Malpighiales</taxon>
        <taxon>Euphorbiaceae</taxon>
        <taxon>Acalyphoideae</taxon>
        <taxon>Acalypheae</taxon>
        <taxon>Ricinus</taxon>
    </lineage>
</organism>
<dbReference type="SUPFAM" id="SSF53474">
    <property type="entry name" value="alpha/beta-Hydrolases"/>
    <property type="match status" value="2"/>
</dbReference>
<evidence type="ECO:0000256" key="6">
    <source>
        <dbReference type="SAM" id="SignalP"/>
    </source>
</evidence>
<feature type="chain" id="PRO_5002889269" evidence="6">
    <location>
        <begin position="23"/>
        <end position="501"/>
    </location>
</feature>
<keyword evidence="7" id="KW-0121">Carboxypeptidase</keyword>
<accession>B9SCN3</accession>
<keyword evidence="4 7" id="KW-0378">Hydrolase</keyword>
<dbReference type="InterPro" id="IPR042269">
    <property type="entry name" value="Ser_carbopepase_S28_SKS"/>
</dbReference>
<evidence type="ECO:0000256" key="4">
    <source>
        <dbReference type="ARBA" id="ARBA00022801"/>
    </source>
</evidence>
<dbReference type="EC" id="3.4.16.2" evidence="7"/>
<name>B9SCN3_RICCO</name>
<dbReference type="FunFam" id="1.20.120.980:FF:000006">
    <property type="entry name" value="Serine carboxypeptidase S28 family protein"/>
    <property type="match status" value="1"/>
</dbReference>
<keyword evidence="3 6" id="KW-0732">Signal</keyword>
<evidence type="ECO:0000256" key="3">
    <source>
        <dbReference type="ARBA" id="ARBA00022729"/>
    </source>
</evidence>
<reference evidence="8" key="1">
    <citation type="journal article" date="2010" name="Nat. Biotechnol.">
        <title>Draft genome sequence of the oilseed species Ricinus communis.</title>
        <authorList>
            <person name="Chan A.P."/>
            <person name="Crabtree J."/>
            <person name="Zhao Q."/>
            <person name="Lorenzi H."/>
            <person name="Orvis J."/>
            <person name="Puiu D."/>
            <person name="Melake-Berhan A."/>
            <person name="Jones K.M."/>
            <person name="Redman J."/>
            <person name="Chen G."/>
            <person name="Cahoon E.B."/>
            <person name="Gedil M."/>
            <person name="Stanke M."/>
            <person name="Haas B.J."/>
            <person name="Wortman J.R."/>
            <person name="Fraser-Liggett C.M."/>
            <person name="Ravel J."/>
            <person name="Rabinowicz P.D."/>
        </authorList>
    </citation>
    <scope>NUCLEOTIDE SEQUENCE [LARGE SCALE GENOMIC DNA]</scope>
    <source>
        <strain evidence="8">cv. Hale</strain>
    </source>
</reference>
<dbReference type="AlphaFoldDB" id="B9SCN3"/>
<gene>
    <name evidence="7" type="ORF">RCOM_0476300</name>
</gene>
<dbReference type="PANTHER" id="PTHR11010">
    <property type="entry name" value="PROTEASE S28 PRO-X CARBOXYPEPTIDASE-RELATED"/>
    <property type="match status" value="1"/>
</dbReference>
<evidence type="ECO:0000313" key="8">
    <source>
        <dbReference type="Proteomes" id="UP000008311"/>
    </source>
</evidence>
<comment type="similarity">
    <text evidence="1">Belongs to the peptidase S28 family.</text>
</comment>
<dbReference type="STRING" id="3988.B9SCN3"/>
<dbReference type="eggNOG" id="KOG2183">
    <property type="taxonomic scope" value="Eukaryota"/>
</dbReference>
<dbReference type="Pfam" id="PF05577">
    <property type="entry name" value="Peptidase_S28"/>
    <property type="match status" value="1"/>
</dbReference>
<dbReference type="InterPro" id="IPR029058">
    <property type="entry name" value="AB_hydrolase_fold"/>
</dbReference>
<dbReference type="KEGG" id="rcu:8275277"/>
<dbReference type="InterPro" id="IPR008758">
    <property type="entry name" value="Peptidase_S28"/>
</dbReference>
<evidence type="ECO:0000256" key="5">
    <source>
        <dbReference type="ARBA" id="ARBA00023180"/>
    </source>
</evidence>
<evidence type="ECO:0000313" key="7">
    <source>
        <dbReference type="EMBL" id="EEF38692.1"/>
    </source>
</evidence>
<dbReference type="EMBL" id="EQ973922">
    <property type="protein sequence ID" value="EEF38692.1"/>
    <property type="molecule type" value="Genomic_DNA"/>
</dbReference>
<dbReference type="Proteomes" id="UP000008311">
    <property type="component" value="Unassembled WGS sequence"/>
</dbReference>
<dbReference type="MEROPS" id="S28.A03"/>
<sequence>MMFPVILTQWFVLGLFILSASSTAKPFDIPRLSPTGPRIVQDPEEIFISELVSDDLETFFYNQTLDHFNYNPESYETFQQRYIISSKYWGGANSSSPIFVYFGAEAPLDGDLTVIGFLADNAAQFNALLLYIEHRYYGKSVPFGSQGEALKNGSIRGYFNSAQAIADYAEIIIHVKKNLQAENSPVIVIGGSYGGMLASWFRLKYPHLALGALASSAPVLYFDDITPQDGYYSIASRDFREASENCYKTIQKSWAEIDGVASMPKGLDVLSKKFKTCKPLTDSDELKDRLDSMYSGAAQYNKPPTYPVNIICSGIDGAASSSNDTLDKIFAGVVAYRGNRSCYINPPTNLSETSVGWRWQTCSEMVIPIGRGNDTMFPPSPFDLNGYVQDCNAIYGVRPRPHWVTTYYGGHSIKLILQRFGSNIIFSNGIRDPYSSGGVLEDISDTILAVHTANGSHCLDILIANETTDPEWLVAQRKTEINIIKGWISKYYDDLSISITN</sequence>
<feature type="signal peptide" evidence="6">
    <location>
        <begin position="1"/>
        <end position="22"/>
    </location>
</feature>
<dbReference type="OrthoDB" id="2130629at2759"/>
<keyword evidence="5" id="KW-0325">Glycoprotein</keyword>
<dbReference type="Gene3D" id="3.40.50.1820">
    <property type="entry name" value="alpha/beta hydrolase"/>
    <property type="match status" value="1"/>
</dbReference>
<dbReference type="GO" id="GO:0008239">
    <property type="term" value="F:dipeptidyl-peptidase activity"/>
    <property type="evidence" value="ECO:0000318"/>
    <property type="project" value="GO_Central"/>
</dbReference>
<evidence type="ECO:0000256" key="1">
    <source>
        <dbReference type="ARBA" id="ARBA00011079"/>
    </source>
</evidence>
<evidence type="ECO:0000256" key="2">
    <source>
        <dbReference type="ARBA" id="ARBA00022670"/>
    </source>
</evidence>
<dbReference type="InParanoid" id="B9SCN3"/>
<keyword evidence="8" id="KW-1185">Reference proteome</keyword>
<dbReference type="ESTHER" id="ricco-b9scn3">
    <property type="family name" value="Prolylcarboxypeptidase"/>
</dbReference>
<dbReference type="GO" id="GO:0006508">
    <property type="term" value="P:proteolysis"/>
    <property type="evidence" value="ECO:0007669"/>
    <property type="project" value="UniProtKB-KW"/>
</dbReference>
<dbReference type="Gene3D" id="1.20.120.980">
    <property type="entry name" value="Serine carboxypeptidase S28, SKS domain"/>
    <property type="match status" value="1"/>
</dbReference>